<feature type="region of interest" description="Disordered" evidence="1">
    <location>
        <begin position="84"/>
        <end position="120"/>
    </location>
</feature>
<dbReference type="Proteomes" id="UP001589855">
    <property type="component" value="Unassembled WGS sequence"/>
</dbReference>
<dbReference type="GO" id="GO:0004519">
    <property type="term" value="F:endonuclease activity"/>
    <property type="evidence" value="ECO:0007669"/>
    <property type="project" value="UniProtKB-KW"/>
</dbReference>
<comment type="caution">
    <text evidence="3">The sequence shown here is derived from an EMBL/GenBank/DDBJ whole genome shotgun (WGS) entry which is preliminary data.</text>
</comment>
<dbReference type="Gene3D" id="3.40.570.10">
    <property type="entry name" value="Extracellular Endonuclease, subunit A"/>
    <property type="match status" value="1"/>
</dbReference>
<dbReference type="Pfam" id="PF13930">
    <property type="entry name" value="Endonuclea_NS_2"/>
    <property type="match status" value="1"/>
</dbReference>
<keyword evidence="3" id="KW-0540">Nuclease</keyword>
<keyword evidence="3" id="KW-0255">Endonuclease</keyword>
<reference evidence="3 4" key="1">
    <citation type="submission" date="2024-09" db="EMBL/GenBank/DDBJ databases">
        <authorList>
            <person name="Sun Q."/>
            <person name="Mori K."/>
        </authorList>
    </citation>
    <scope>NUCLEOTIDE SEQUENCE [LARGE SCALE GENOMIC DNA]</scope>
    <source>
        <strain evidence="3 4">TBRC 4575</strain>
    </source>
</reference>
<protein>
    <submittedName>
        <fullName evidence="3">DNA/RNA non-specific endonuclease</fullName>
    </submittedName>
</protein>
<keyword evidence="4" id="KW-1185">Reference proteome</keyword>
<feature type="compositionally biased region" description="Polar residues" evidence="1">
    <location>
        <begin position="84"/>
        <end position="93"/>
    </location>
</feature>
<organism evidence="3 4">
    <name type="scientific">Lactiplantibacillus plajomi</name>
    <dbReference type="NCBI Taxonomy" id="1457217"/>
    <lineage>
        <taxon>Bacteria</taxon>
        <taxon>Bacillati</taxon>
        <taxon>Bacillota</taxon>
        <taxon>Bacilli</taxon>
        <taxon>Lactobacillales</taxon>
        <taxon>Lactobacillaceae</taxon>
        <taxon>Lactiplantibacillus</taxon>
    </lineage>
</organism>
<evidence type="ECO:0000256" key="1">
    <source>
        <dbReference type="SAM" id="MobiDB-lite"/>
    </source>
</evidence>
<name>A0ABV6K349_9LACO</name>
<evidence type="ECO:0000313" key="4">
    <source>
        <dbReference type="Proteomes" id="UP001589855"/>
    </source>
</evidence>
<sequence length="319" mass="35229">MGLIITLLISLIWHGRQHHWHSLATLTVLLLITGSFLSACSQETETSKPATKTVTKTKVHRLTESNDQKLTALISANASSSKQLKADATSLSKRQQRVETQRTSNQKAGATKTTKAATVASGQNPSNAALANKAYGGQQTITINQNRPAFSKAELSTQRGAWQTYGNLDGLNRATAANALLNKSLMPTDEREPLNVEPTGWHNKRIASGWLYNRSHLIGFQLTGQNNNLKNLMTGTRSLNDPEMVTYENQVADYLKESSRHYVRYQVTPIFKGNELLARGVQMRAQSIGDNAVSFNVYIFNVQAGMRLNYQSGTSRVQH</sequence>
<dbReference type="InterPro" id="IPR044927">
    <property type="entry name" value="Endonuclea_NS_2"/>
</dbReference>
<proteinExistence type="predicted"/>
<evidence type="ECO:0000313" key="3">
    <source>
        <dbReference type="EMBL" id="MFC0423887.1"/>
    </source>
</evidence>
<dbReference type="EMBL" id="JBHLUK010000062">
    <property type="protein sequence ID" value="MFC0423887.1"/>
    <property type="molecule type" value="Genomic_DNA"/>
</dbReference>
<feature type="compositionally biased region" description="Low complexity" evidence="1">
    <location>
        <begin position="107"/>
        <end position="118"/>
    </location>
</feature>
<dbReference type="InterPro" id="IPR044929">
    <property type="entry name" value="DNA/RNA_non-sp_Endonuclease_sf"/>
</dbReference>
<feature type="domain" description="Type VII secretion system protein EssD-like" evidence="2">
    <location>
        <begin position="156"/>
        <end position="287"/>
    </location>
</feature>
<dbReference type="RefSeq" id="WP_137645588.1">
    <property type="nucleotide sequence ID" value="NZ_BAABRM010000020.1"/>
</dbReference>
<accession>A0ABV6K349</accession>
<gene>
    <name evidence="3" type="ORF">ACFFGS_07095</name>
</gene>
<evidence type="ECO:0000259" key="2">
    <source>
        <dbReference type="Pfam" id="PF13930"/>
    </source>
</evidence>
<keyword evidence="3" id="KW-0378">Hydrolase</keyword>